<keyword evidence="1" id="KW-0472">Membrane</keyword>
<evidence type="ECO:0000256" key="1">
    <source>
        <dbReference type="SAM" id="Phobius"/>
    </source>
</evidence>
<name>A0A9D1EZN7_9BACT</name>
<dbReference type="Gene3D" id="3.30.700.10">
    <property type="entry name" value="Glycoprotein, Type 4 Pilin"/>
    <property type="match status" value="1"/>
</dbReference>
<dbReference type="AlphaFoldDB" id="A0A9D1EZN7"/>
<reference evidence="2" key="1">
    <citation type="submission" date="2020-10" db="EMBL/GenBank/DDBJ databases">
        <authorList>
            <person name="Gilroy R."/>
        </authorList>
    </citation>
    <scope>NUCLEOTIDE SEQUENCE</scope>
    <source>
        <strain evidence="2">6276</strain>
    </source>
</reference>
<organism evidence="2 3">
    <name type="scientific">Candidatus Scatousia excrementigallinarum</name>
    <dbReference type="NCBI Taxonomy" id="2840935"/>
    <lineage>
        <taxon>Bacteria</taxon>
        <taxon>Candidatus Scatousia</taxon>
    </lineage>
</organism>
<evidence type="ECO:0000313" key="2">
    <source>
        <dbReference type="EMBL" id="HIS36788.1"/>
    </source>
</evidence>
<dbReference type="InterPro" id="IPR012902">
    <property type="entry name" value="N_methyl_site"/>
</dbReference>
<reference evidence="2" key="2">
    <citation type="journal article" date="2021" name="PeerJ">
        <title>Extensive microbial diversity within the chicken gut microbiome revealed by metagenomics and culture.</title>
        <authorList>
            <person name="Gilroy R."/>
            <person name="Ravi A."/>
            <person name="Getino M."/>
            <person name="Pursley I."/>
            <person name="Horton D.L."/>
            <person name="Alikhan N.F."/>
            <person name="Baker D."/>
            <person name="Gharbi K."/>
            <person name="Hall N."/>
            <person name="Watson M."/>
            <person name="Adriaenssens E.M."/>
            <person name="Foster-Nyarko E."/>
            <person name="Jarju S."/>
            <person name="Secka A."/>
            <person name="Antonio M."/>
            <person name="Oren A."/>
            <person name="Chaudhuri R.R."/>
            <person name="La Ragione R."/>
            <person name="Hildebrand F."/>
            <person name="Pallen M.J."/>
        </authorList>
    </citation>
    <scope>NUCLEOTIDE SEQUENCE</scope>
    <source>
        <strain evidence="2">6276</strain>
    </source>
</reference>
<dbReference type="InterPro" id="IPR045584">
    <property type="entry name" value="Pilin-like"/>
</dbReference>
<feature type="transmembrane region" description="Helical" evidence="1">
    <location>
        <begin position="6"/>
        <end position="28"/>
    </location>
</feature>
<gene>
    <name evidence="2" type="ORF">IAC10_09205</name>
</gene>
<keyword evidence="1" id="KW-0812">Transmembrane</keyword>
<comment type="caution">
    <text evidence="2">The sequence shown here is derived from an EMBL/GenBank/DDBJ whole genome shotgun (WGS) entry which is preliminary data.</text>
</comment>
<dbReference type="Proteomes" id="UP000823928">
    <property type="component" value="Unassembled WGS sequence"/>
</dbReference>
<dbReference type="EMBL" id="DVIU01000183">
    <property type="protein sequence ID" value="HIS36788.1"/>
    <property type="molecule type" value="Genomic_DNA"/>
</dbReference>
<dbReference type="SUPFAM" id="SSF54523">
    <property type="entry name" value="Pili subunits"/>
    <property type="match status" value="1"/>
</dbReference>
<keyword evidence="1" id="KW-1133">Transmembrane helix</keyword>
<proteinExistence type="predicted"/>
<evidence type="ECO:0000313" key="3">
    <source>
        <dbReference type="Proteomes" id="UP000823928"/>
    </source>
</evidence>
<dbReference type="NCBIfam" id="TIGR02532">
    <property type="entry name" value="IV_pilin_GFxxxE"/>
    <property type="match status" value="1"/>
</dbReference>
<accession>A0A9D1EZN7</accession>
<protein>
    <submittedName>
        <fullName evidence="2">Type II secretion system protein</fullName>
    </submittedName>
</protein>
<sequence length="227" mass="24512">MSGFTLAEVLITLGIIGVVAAMTLPVLIHKLNDRANVSGMKKAYSILSQATLSVAAENPIDSWNMQTADIEGTKDVFELYKPYFKVVKDCGCGKRALGCWSPSATKALNGKTYFYGHPNGIGDTYCAARLADGINISFDTWTASSLGVKESNEDDTDVYFFYVDVNGDKSPNTLGLDVFQFVVKKGKHGVIPAGLANNSSMCSKYDTTSYAGIDCAAKVLYEDKISY</sequence>